<dbReference type="EMBL" id="JALNTZ010000009">
    <property type="protein sequence ID" value="KAJ3641853.1"/>
    <property type="molecule type" value="Genomic_DNA"/>
</dbReference>
<gene>
    <name evidence="2" type="ORF">Zmor_028324</name>
</gene>
<accession>A0AA38HQ16</accession>
<organism evidence="2 3">
    <name type="scientific">Zophobas morio</name>
    <dbReference type="NCBI Taxonomy" id="2755281"/>
    <lineage>
        <taxon>Eukaryota</taxon>
        <taxon>Metazoa</taxon>
        <taxon>Ecdysozoa</taxon>
        <taxon>Arthropoda</taxon>
        <taxon>Hexapoda</taxon>
        <taxon>Insecta</taxon>
        <taxon>Pterygota</taxon>
        <taxon>Neoptera</taxon>
        <taxon>Endopterygota</taxon>
        <taxon>Coleoptera</taxon>
        <taxon>Polyphaga</taxon>
        <taxon>Cucujiformia</taxon>
        <taxon>Tenebrionidae</taxon>
        <taxon>Zophobas</taxon>
    </lineage>
</organism>
<keyword evidence="3" id="KW-1185">Reference proteome</keyword>
<feature type="compositionally biased region" description="Basic residues" evidence="1">
    <location>
        <begin position="9"/>
        <end position="23"/>
    </location>
</feature>
<evidence type="ECO:0000256" key="1">
    <source>
        <dbReference type="SAM" id="MobiDB-lite"/>
    </source>
</evidence>
<evidence type="ECO:0000313" key="2">
    <source>
        <dbReference type="EMBL" id="KAJ3641853.1"/>
    </source>
</evidence>
<evidence type="ECO:0000313" key="3">
    <source>
        <dbReference type="Proteomes" id="UP001168821"/>
    </source>
</evidence>
<dbReference type="AlphaFoldDB" id="A0AA38HQ16"/>
<sequence length="104" mass="11719">MAPTGSSHARVRAPLHTPRHRPPSYHLLVGPTTTTAGDAPPPGPTWLPRRLEDRGSWTRSFYFSVITDHSGCVGAVRAVQHVIRLEKDEPFRLRPYPMSDQKRQ</sequence>
<feature type="region of interest" description="Disordered" evidence="1">
    <location>
        <begin position="1"/>
        <end position="50"/>
    </location>
</feature>
<comment type="caution">
    <text evidence="2">The sequence shown here is derived from an EMBL/GenBank/DDBJ whole genome shotgun (WGS) entry which is preliminary data.</text>
</comment>
<protein>
    <submittedName>
        <fullName evidence="2">Uncharacterized protein</fullName>
    </submittedName>
</protein>
<dbReference type="Proteomes" id="UP001168821">
    <property type="component" value="Unassembled WGS sequence"/>
</dbReference>
<proteinExistence type="predicted"/>
<name>A0AA38HQ16_9CUCU</name>
<reference evidence="2" key="1">
    <citation type="journal article" date="2023" name="G3 (Bethesda)">
        <title>Whole genome assemblies of Zophobas morio and Tenebrio molitor.</title>
        <authorList>
            <person name="Kaur S."/>
            <person name="Stinson S.A."/>
            <person name="diCenzo G.C."/>
        </authorList>
    </citation>
    <scope>NUCLEOTIDE SEQUENCE</scope>
    <source>
        <strain evidence="2">QUZm001</strain>
    </source>
</reference>